<evidence type="ECO:0000256" key="5">
    <source>
        <dbReference type="HAMAP-Rule" id="MF_02126"/>
    </source>
</evidence>
<evidence type="ECO:0000256" key="2">
    <source>
        <dbReference type="ARBA" id="ARBA00022679"/>
    </source>
</evidence>
<feature type="binding site" evidence="5">
    <location>
        <begin position="190"/>
        <end position="193"/>
    </location>
    <ligand>
        <name>substrate</name>
    </ligand>
</feature>
<gene>
    <name evidence="5 8" type="primary">prmC</name>
    <name evidence="8" type="ORF">H8699_04670</name>
</gene>
<evidence type="ECO:0000256" key="3">
    <source>
        <dbReference type="ARBA" id="ARBA00022691"/>
    </source>
</evidence>
<comment type="function">
    <text evidence="5">Methylates the class 1 translation termination release factors RF1/PrfA and RF2/PrfB on the glutamine residue of the universally conserved GGQ motif.</text>
</comment>
<dbReference type="InterPro" id="IPR040758">
    <property type="entry name" value="PrmC_N"/>
</dbReference>
<comment type="similarity">
    <text evidence="5">Belongs to the protein N5-glutamine methyltransferase family. PrmC subfamily.</text>
</comment>
<dbReference type="Proteomes" id="UP000654279">
    <property type="component" value="Unassembled WGS sequence"/>
</dbReference>
<dbReference type="InterPro" id="IPR029063">
    <property type="entry name" value="SAM-dependent_MTases_sf"/>
</dbReference>
<dbReference type="Pfam" id="PF05175">
    <property type="entry name" value="MTS"/>
    <property type="match status" value="1"/>
</dbReference>
<dbReference type="EMBL" id="JACRSO010000001">
    <property type="protein sequence ID" value="MBC8528732.1"/>
    <property type="molecule type" value="Genomic_DNA"/>
</dbReference>
<keyword evidence="3 5" id="KW-0949">S-adenosyl-L-methionine</keyword>
<evidence type="ECO:0000256" key="1">
    <source>
        <dbReference type="ARBA" id="ARBA00022603"/>
    </source>
</evidence>
<evidence type="ECO:0000259" key="7">
    <source>
        <dbReference type="Pfam" id="PF17827"/>
    </source>
</evidence>
<dbReference type="PANTHER" id="PTHR18895">
    <property type="entry name" value="HEMK METHYLTRANSFERASE"/>
    <property type="match status" value="1"/>
</dbReference>
<reference evidence="8" key="1">
    <citation type="submission" date="2020-08" db="EMBL/GenBank/DDBJ databases">
        <title>Genome public.</title>
        <authorList>
            <person name="Liu C."/>
            <person name="Sun Q."/>
        </authorList>
    </citation>
    <scope>NUCLEOTIDE SEQUENCE</scope>
    <source>
        <strain evidence="8">NSJ-44</strain>
    </source>
</reference>
<dbReference type="Gene3D" id="1.10.8.10">
    <property type="entry name" value="DNA helicase RuvA subunit, C-terminal domain"/>
    <property type="match status" value="1"/>
</dbReference>
<dbReference type="InterPro" id="IPR050320">
    <property type="entry name" value="N5-glutamine_MTase"/>
</dbReference>
<dbReference type="GO" id="GO:0003676">
    <property type="term" value="F:nucleic acid binding"/>
    <property type="evidence" value="ECO:0007669"/>
    <property type="project" value="InterPro"/>
</dbReference>
<dbReference type="NCBIfam" id="TIGR00536">
    <property type="entry name" value="hemK_fam"/>
    <property type="match status" value="1"/>
</dbReference>
<evidence type="ECO:0000313" key="8">
    <source>
        <dbReference type="EMBL" id="MBC8528732.1"/>
    </source>
</evidence>
<keyword evidence="9" id="KW-1185">Reference proteome</keyword>
<feature type="binding site" evidence="5">
    <location>
        <position position="190"/>
    </location>
    <ligand>
        <name>S-adenosyl-L-methionine</name>
        <dbReference type="ChEBI" id="CHEBI:59789"/>
    </ligand>
</feature>
<dbReference type="Pfam" id="PF17827">
    <property type="entry name" value="PrmC_N"/>
    <property type="match status" value="1"/>
</dbReference>
<dbReference type="InterPro" id="IPR002052">
    <property type="entry name" value="DNA_methylase_N6_adenine_CS"/>
</dbReference>
<dbReference type="NCBIfam" id="TIGR03534">
    <property type="entry name" value="RF_mod_PrmC"/>
    <property type="match status" value="1"/>
</dbReference>
<feature type="domain" description="Methyltransferase small" evidence="6">
    <location>
        <begin position="116"/>
        <end position="194"/>
    </location>
</feature>
<dbReference type="InterPro" id="IPR007848">
    <property type="entry name" value="Small_mtfrase_dom"/>
</dbReference>
<protein>
    <recommendedName>
        <fullName evidence="5">Release factor glutamine methyltransferase</fullName>
        <shortName evidence="5">RF MTase</shortName>
        <ecNumber evidence="5">2.1.1.297</ecNumber>
    </recommendedName>
    <alternativeName>
        <fullName evidence="5">N5-glutamine methyltransferase PrmC</fullName>
    </alternativeName>
    <alternativeName>
        <fullName evidence="5">Protein-(glutamine-N5) MTase PrmC</fullName>
    </alternativeName>
    <alternativeName>
        <fullName evidence="5">Protein-glutamine N-methyltransferase PrmC</fullName>
    </alternativeName>
</protein>
<comment type="catalytic activity">
    <reaction evidence="4 5">
        <text>L-glutaminyl-[peptide chain release factor] + S-adenosyl-L-methionine = N(5)-methyl-L-glutaminyl-[peptide chain release factor] + S-adenosyl-L-homocysteine + H(+)</text>
        <dbReference type="Rhea" id="RHEA:42896"/>
        <dbReference type="Rhea" id="RHEA-COMP:10271"/>
        <dbReference type="Rhea" id="RHEA-COMP:10272"/>
        <dbReference type="ChEBI" id="CHEBI:15378"/>
        <dbReference type="ChEBI" id="CHEBI:30011"/>
        <dbReference type="ChEBI" id="CHEBI:57856"/>
        <dbReference type="ChEBI" id="CHEBI:59789"/>
        <dbReference type="ChEBI" id="CHEBI:61891"/>
        <dbReference type="EC" id="2.1.1.297"/>
    </reaction>
</comment>
<evidence type="ECO:0000313" key="9">
    <source>
        <dbReference type="Proteomes" id="UP000654279"/>
    </source>
</evidence>
<dbReference type="SUPFAM" id="SSF53335">
    <property type="entry name" value="S-adenosyl-L-methionine-dependent methyltransferases"/>
    <property type="match status" value="1"/>
</dbReference>
<organism evidence="8 9">
    <name type="scientific">Luoshenia tenuis</name>
    <dbReference type="NCBI Taxonomy" id="2763654"/>
    <lineage>
        <taxon>Bacteria</taxon>
        <taxon>Bacillati</taxon>
        <taxon>Bacillota</taxon>
        <taxon>Clostridia</taxon>
        <taxon>Christensenellales</taxon>
        <taxon>Christensenellaceae</taxon>
        <taxon>Luoshenia</taxon>
    </lineage>
</organism>
<dbReference type="InterPro" id="IPR019874">
    <property type="entry name" value="RF_methyltr_PrmC"/>
</dbReference>
<dbReference type="EC" id="2.1.1.297" evidence="5"/>
<evidence type="ECO:0000259" key="6">
    <source>
        <dbReference type="Pfam" id="PF05175"/>
    </source>
</evidence>
<comment type="caution">
    <text evidence="5">Lacks conserved residue(s) required for the propagation of feature annotation.</text>
</comment>
<dbReference type="RefSeq" id="WP_249284687.1">
    <property type="nucleotide sequence ID" value="NZ_JACRSO010000001.1"/>
</dbReference>
<sequence length="288" mass="31894">MSTRRQAILEAVALLRAQNVPSPLYDARELLAFALRTDVMTMRMHSGEVLTPEQQQVFDSYIEQRCKRMPLQYITGRQAFMGLDISVRPGVLIPRQDTESVCEYAMGCADKLEIDQPHILDLCCGSGCIGVVMAVQLPKARVTCADIDPSCIEMAKANALKCGVSDLMRFAQGDLWEAVQGETFDLIVSNPPYIPRSQIPHLQKEVRDFEPELALNGGSDGFDFYHRIIEQAAQHLAPGGYLVLEAGDGQADLLCRMLRQAGFQNVENFPDLSGNLRGCAGQWKNTAE</sequence>
<evidence type="ECO:0000256" key="4">
    <source>
        <dbReference type="ARBA" id="ARBA00048391"/>
    </source>
</evidence>
<dbReference type="PANTHER" id="PTHR18895:SF74">
    <property type="entry name" value="MTRF1L RELEASE FACTOR GLUTAMINE METHYLTRANSFERASE"/>
    <property type="match status" value="1"/>
</dbReference>
<dbReference type="PROSITE" id="PS00092">
    <property type="entry name" value="N6_MTASE"/>
    <property type="match status" value="1"/>
</dbReference>
<dbReference type="HAMAP" id="MF_02126">
    <property type="entry name" value="RF_methyltr_PrmC"/>
    <property type="match status" value="1"/>
</dbReference>
<keyword evidence="1 5" id="KW-0489">Methyltransferase</keyword>
<dbReference type="Gene3D" id="3.40.50.150">
    <property type="entry name" value="Vaccinia Virus protein VP39"/>
    <property type="match status" value="1"/>
</dbReference>
<dbReference type="GO" id="GO:0032259">
    <property type="term" value="P:methylation"/>
    <property type="evidence" value="ECO:0007669"/>
    <property type="project" value="UniProtKB-KW"/>
</dbReference>
<keyword evidence="2 5" id="KW-0808">Transferase</keyword>
<proteinExistence type="inferred from homology"/>
<accession>A0A926CZS4</accession>
<dbReference type="AlphaFoldDB" id="A0A926CZS4"/>
<dbReference type="InterPro" id="IPR004556">
    <property type="entry name" value="HemK-like"/>
</dbReference>
<dbReference type="GO" id="GO:0102559">
    <property type="term" value="F:peptide chain release factor N(5)-glutamine methyltransferase activity"/>
    <property type="evidence" value="ECO:0007669"/>
    <property type="project" value="UniProtKB-EC"/>
</dbReference>
<feature type="binding site" evidence="5">
    <location>
        <position position="146"/>
    </location>
    <ligand>
        <name>S-adenosyl-L-methionine</name>
        <dbReference type="ChEBI" id="CHEBI:59789"/>
    </ligand>
</feature>
<name>A0A926CZS4_9FIRM</name>
<dbReference type="CDD" id="cd02440">
    <property type="entry name" value="AdoMet_MTases"/>
    <property type="match status" value="1"/>
</dbReference>
<comment type="caution">
    <text evidence="8">The sequence shown here is derived from an EMBL/GenBank/DDBJ whole genome shotgun (WGS) entry which is preliminary data.</text>
</comment>
<feature type="domain" description="Release factor glutamine methyltransferase N-terminal" evidence="7">
    <location>
        <begin position="6"/>
        <end position="76"/>
    </location>
</feature>